<evidence type="ECO:0000313" key="2">
    <source>
        <dbReference type="Proteomes" id="UP000442707"/>
    </source>
</evidence>
<keyword evidence="2" id="KW-1185">Reference proteome</keyword>
<dbReference type="EMBL" id="VZRB01000002">
    <property type="protein sequence ID" value="KAB1149863.1"/>
    <property type="molecule type" value="Genomic_DNA"/>
</dbReference>
<sequence length="159" mass="16872">MNGWAGPGRRGVLALGAATVLAACTPTAKGADGDKVRTDLKPLERRFTALGPMSDAHWLGTALGTDSRVPGPTDVRVVGTAQLKAGAVAAILRTRDFQHEPPSGIPAQLTKYLPKNAKWVHSPAFDDELTGGTYPGTFHLDPDTDRVYFDTTNPTTPTH</sequence>
<dbReference type="Proteomes" id="UP000442707">
    <property type="component" value="Unassembled WGS sequence"/>
</dbReference>
<gene>
    <name evidence="1" type="ORF">F7R91_03205</name>
</gene>
<dbReference type="AlphaFoldDB" id="A0A6H9V468"/>
<organism evidence="1 2">
    <name type="scientific">Streptomyces luteolifulvus</name>
    <dbReference type="NCBI Taxonomy" id="2615112"/>
    <lineage>
        <taxon>Bacteria</taxon>
        <taxon>Bacillati</taxon>
        <taxon>Actinomycetota</taxon>
        <taxon>Actinomycetes</taxon>
        <taxon>Kitasatosporales</taxon>
        <taxon>Streptomycetaceae</taxon>
        <taxon>Streptomyces</taxon>
    </lineage>
</organism>
<proteinExistence type="predicted"/>
<comment type="caution">
    <text evidence="1">The sequence shown here is derived from an EMBL/GenBank/DDBJ whole genome shotgun (WGS) entry which is preliminary data.</text>
</comment>
<evidence type="ECO:0000313" key="1">
    <source>
        <dbReference type="EMBL" id="KAB1149863.1"/>
    </source>
</evidence>
<accession>A0A6H9V468</accession>
<protein>
    <submittedName>
        <fullName evidence="1">Uncharacterized protein</fullName>
    </submittedName>
</protein>
<dbReference type="RefSeq" id="WP_150944248.1">
    <property type="nucleotide sequence ID" value="NZ_VZRB01000002.1"/>
</dbReference>
<name>A0A6H9V468_9ACTN</name>
<reference evidence="1 2" key="1">
    <citation type="submission" date="2019-09" db="EMBL/GenBank/DDBJ databases">
        <title>Screening of Novel Bioactive Compounds from Soil-Associated.</title>
        <authorList>
            <person name="Zhao S."/>
        </authorList>
    </citation>
    <scope>NUCLEOTIDE SEQUENCE [LARGE SCALE GENOMIC DNA]</scope>
    <source>
        <strain evidence="1 2">HIT-DPA4</strain>
    </source>
</reference>